<feature type="compositionally biased region" description="Acidic residues" evidence="1">
    <location>
        <begin position="133"/>
        <end position="143"/>
    </location>
</feature>
<evidence type="ECO:0000313" key="3">
    <source>
        <dbReference type="Proteomes" id="UP000230750"/>
    </source>
</evidence>
<evidence type="ECO:0000256" key="1">
    <source>
        <dbReference type="SAM" id="MobiDB-lite"/>
    </source>
</evidence>
<dbReference type="PANTHER" id="PTHR35345:SF1">
    <property type="entry name" value="TELOMERE REPEATS-BINDING BOUQUET FORMATION PROTEIN 2"/>
    <property type="match status" value="1"/>
</dbReference>
<dbReference type="OrthoDB" id="10037651at2759"/>
<accession>A0A2G8KU61</accession>
<evidence type="ECO:0000313" key="2">
    <source>
        <dbReference type="EMBL" id="PIK51553.1"/>
    </source>
</evidence>
<comment type="caution">
    <text evidence="2">The sequence shown here is derived from an EMBL/GenBank/DDBJ whole genome shotgun (WGS) entry which is preliminary data.</text>
</comment>
<dbReference type="GO" id="GO:0007129">
    <property type="term" value="P:homologous chromosome pairing at meiosis"/>
    <property type="evidence" value="ECO:0007669"/>
    <property type="project" value="TreeGrafter"/>
</dbReference>
<dbReference type="Pfam" id="PF15101">
    <property type="entry name" value="TERB2"/>
    <property type="match status" value="1"/>
</dbReference>
<dbReference type="GO" id="GO:0005637">
    <property type="term" value="C:nuclear inner membrane"/>
    <property type="evidence" value="ECO:0007669"/>
    <property type="project" value="TreeGrafter"/>
</dbReference>
<dbReference type="InterPro" id="IPR028065">
    <property type="entry name" value="TERB2"/>
</dbReference>
<proteinExistence type="predicted"/>
<feature type="region of interest" description="Disordered" evidence="1">
    <location>
        <begin position="155"/>
        <end position="191"/>
    </location>
</feature>
<protein>
    <submittedName>
        <fullName evidence="2">Uncharacterized protein</fullName>
    </submittedName>
</protein>
<dbReference type="Proteomes" id="UP000230750">
    <property type="component" value="Unassembled WGS sequence"/>
</dbReference>
<organism evidence="2 3">
    <name type="scientific">Stichopus japonicus</name>
    <name type="common">Sea cucumber</name>
    <dbReference type="NCBI Taxonomy" id="307972"/>
    <lineage>
        <taxon>Eukaryota</taxon>
        <taxon>Metazoa</taxon>
        <taxon>Echinodermata</taxon>
        <taxon>Eleutherozoa</taxon>
        <taxon>Echinozoa</taxon>
        <taxon>Holothuroidea</taxon>
        <taxon>Aspidochirotacea</taxon>
        <taxon>Aspidochirotida</taxon>
        <taxon>Stichopodidae</taxon>
        <taxon>Apostichopus</taxon>
    </lineage>
</organism>
<sequence>MSKNTRREDQGEYYKKKGPLCLRGVMAWFSSSVSQDKKVAWIKHGGTCGNWKEAQFLFSENHNARDTAKLFEQMEFLWGYVTVFHASFISDCIKEKDMKQVAVAPYLILPPEFPLVDIKGIPSGSCETAERDDGSDDDDDEVQEQQNLIRYSKRHKRKLDFSQQGSKQSVLSTSEKIHSHSSTSYSTNRTQDRCGSCQKPFQFCNGVEENRKDNDVPLLELESIPHTSALKKTSQQLSDFVPNRNGCTVSRKF</sequence>
<dbReference type="PANTHER" id="PTHR35345">
    <property type="entry name" value="TELOMERE REPEATS-BINDING BOUQUET FORMATION PROTEIN 2"/>
    <property type="match status" value="1"/>
</dbReference>
<dbReference type="STRING" id="307972.A0A2G8KU61"/>
<reference evidence="2 3" key="1">
    <citation type="journal article" date="2017" name="PLoS Biol.">
        <title>The sea cucumber genome provides insights into morphological evolution and visceral regeneration.</title>
        <authorList>
            <person name="Zhang X."/>
            <person name="Sun L."/>
            <person name="Yuan J."/>
            <person name="Sun Y."/>
            <person name="Gao Y."/>
            <person name="Zhang L."/>
            <person name="Li S."/>
            <person name="Dai H."/>
            <person name="Hamel J.F."/>
            <person name="Liu C."/>
            <person name="Yu Y."/>
            <person name="Liu S."/>
            <person name="Lin W."/>
            <person name="Guo K."/>
            <person name="Jin S."/>
            <person name="Xu P."/>
            <person name="Storey K.B."/>
            <person name="Huan P."/>
            <person name="Zhang T."/>
            <person name="Zhou Y."/>
            <person name="Zhang J."/>
            <person name="Lin C."/>
            <person name="Li X."/>
            <person name="Xing L."/>
            <person name="Huo D."/>
            <person name="Sun M."/>
            <person name="Wang L."/>
            <person name="Mercier A."/>
            <person name="Li F."/>
            <person name="Yang H."/>
            <person name="Xiang J."/>
        </authorList>
    </citation>
    <scope>NUCLEOTIDE SEQUENCE [LARGE SCALE GENOMIC DNA]</scope>
    <source>
        <strain evidence="2">Shaxun</strain>
        <tissue evidence="2">Muscle</tissue>
    </source>
</reference>
<feature type="compositionally biased region" description="Polar residues" evidence="1">
    <location>
        <begin position="161"/>
        <end position="189"/>
    </location>
</feature>
<gene>
    <name evidence="2" type="ORF">BSL78_11580</name>
</gene>
<keyword evidence="3" id="KW-1185">Reference proteome</keyword>
<dbReference type="AlphaFoldDB" id="A0A2G8KU61"/>
<dbReference type="EMBL" id="MRZV01000367">
    <property type="protein sequence ID" value="PIK51553.1"/>
    <property type="molecule type" value="Genomic_DNA"/>
</dbReference>
<dbReference type="GO" id="GO:0070197">
    <property type="term" value="P:meiotic attachment of telomere to nuclear envelope"/>
    <property type="evidence" value="ECO:0007669"/>
    <property type="project" value="TreeGrafter"/>
</dbReference>
<feature type="region of interest" description="Disordered" evidence="1">
    <location>
        <begin position="124"/>
        <end position="143"/>
    </location>
</feature>
<name>A0A2G8KU61_STIJA</name>